<accession>A0ABV6UP00</accession>
<dbReference type="RefSeq" id="WP_051725365.1">
    <property type="nucleotide sequence ID" value="NZ_JBHEZZ010000009.1"/>
</dbReference>
<dbReference type="GO" id="GO:0016757">
    <property type="term" value="F:glycosyltransferase activity"/>
    <property type="evidence" value="ECO:0007669"/>
    <property type="project" value="UniProtKB-KW"/>
</dbReference>
<proteinExistence type="predicted"/>
<gene>
    <name evidence="5" type="ORF">ACEZDJ_17935</name>
</gene>
<evidence type="ECO:0000256" key="3">
    <source>
        <dbReference type="ARBA" id="ARBA00022679"/>
    </source>
</evidence>
<dbReference type="SUPFAM" id="SSF53756">
    <property type="entry name" value="UDP-Glycosyltransferase/glycogen phosphorylase"/>
    <property type="match status" value="1"/>
</dbReference>
<evidence type="ECO:0000256" key="1">
    <source>
        <dbReference type="ARBA" id="ARBA00021292"/>
    </source>
</evidence>
<dbReference type="Proteomes" id="UP001592528">
    <property type="component" value="Unassembled WGS sequence"/>
</dbReference>
<dbReference type="EMBL" id="JBHEZZ010000009">
    <property type="protein sequence ID" value="MFC1403172.1"/>
    <property type="molecule type" value="Genomic_DNA"/>
</dbReference>
<comment type="caution">
    <text evidence="5">The sequence shown here is derived from an EMBL/GenBank/DDBJ whole genome shotgun (WGS) entry which is preliminary data.</text>
</comment>
<protein>
    <recommendedName>
        <fullName evidence="1">D-inositol 3-phosphate glycosyltransferase</fullName>
    </recommendedName>
</protein>
<feature type="domain" description="Glycosyl transferase family 1" evidence="4">
    <location>
        <begin position="222"/>
        <end position="382"/>
    </location>
</feature>
<dbReference type="Gene3D" id="3.40.50.2000">
    <property type="entry name" value="Glycogen Phosphorylase B"/>
    <property type="match status" value="1"/>
</dbReference>
<evidence type="ECO:0000313" key="6">
    <source>
        <dbReference type="Proteomes" id="UP001592528"/>
    </source>
</evidence>
<evidence type="ECO:0000313" key="5">
    <source>
        <dbReference type="EMBL" id="MFC1403172.1"/>
    </source>
</evidence>
<dbReference type="InterPro" id="IPR001296">
    <property type="entry name" value="Glyco_trans_1"/>
</dbReference>
<name>A0ABV6UP00_9ACTN</name>
<evidence type="ECO:0000259" key="4">
    <source>
        <dbReference type="Pfam" id="PF00534"/>
    </source>
</evidence>
<sequence>MNAPVVAIALHDGYFSAATGAGRSNQALITAVAHALTPGVHLVLLPVGLHPTSPEYAPTAHRDILNRLADVPHQVTTLDNGTAGQQRFGDLTAFEHLDHHAAEVINPLMRRHPQGLLIAIDQPFAGLGPLLAAPPGWRLLYLPRSSADHHADPKRAAWEQHGLDSWSALGAAFGAISTHMRTLLTGKGVPAEQIIDVPGGLTAADHIPLTAAPPLPDQAEGGFLLSMGRAQPYKGFEDLLDALGHLADTGVRLPHLMLAAVTDGPTTTYQQHLRRRGSTLGLSATLWTRFDPGLPGLLHHPALRAVVVPSRSEPLGRIPLEAFAAGAGPVVATTAGGLAETVIDGITGYSAAPGDPHSLARAVGRALTAPAAEVARLRQAGEQLVAGRNYTSCITGVLAALSPWATGAAAAQP</sequence>
<keyword evidence="2 5" id="KW-0328">Glycosyltransferase</keyword>
<dbReference type="PANTHER" id="PTHR12526:SF510">
    <property type="entry name" value="D-INOSITOL 3-PHOSPHATE GLYCOSYLTRANSFERASE"/>
    <property type="match status" value="1"/>
</dbReference>
<reference evidence="5 6" key="1">
    <citation type="submission" date="2024-09" db="EMBL/GenBank/DDBJ databases">
        <authorList>
            <person name="Lee S.D."/>
        </authorList>
    </citation>
    <scope>NUCLEOTIDE SEQUENCE [LARGE SCALE GENOMIC DNA]</scope>
    <source>
        <strain evidence="5 6">N1-5</strain>
    </source>
</reference>
<organism evidence="5 6">
    <name type="scientific">Streptacidiphilus cavernicola</name>
    <dbReference type="NCBI Taxonomy" id="3342716"/>
    <lineage>
        <taxon>Bacteria</taxon>
        <taxon>Bacillati</taxon>
        <taxon>Actinomycetota</taxon>
        <taxon>Actinomycetes</taxon>
        <taxon>Kitasatosporales</taxon>
        <taxon>Streptomycetaceae</taxon>
        <taxon>Streptacidiphilus</taxon>
    </lineage>
</organism>
<dbReference type="Pfam" id="PF00534">
    <property type="entry name" value="Glycos_transf_1"/>
    <property type="match status" value="1"/>
</dbReference>
<dbReference type="PANTHER" id="PTHR12526">
    <property type="entry name" value="GLYCOSYLTRANSFERASE"/>
    <property type="match status" value="1"/>
</dbReference>
<evidence type="ECO:0000256" key="2">
    <source>
        <dbReference type="ARBA" id="ARBA00022676"/>
    </source>
</evidence>
<dbReference type="CDD" id="cd03801">
    <property type="entry name" value="GT4_PimA-like"/>
    <property type="match status" value="1"/>
</dbReference>
<keyword evidence="3 5" id="KW-0808">Transferase</keyword>
<keyword evidence="6" id="KW-1185">Reference proteome</keyword>